<feature type="signal peptide" evidence="4">
    <location>
        <begin position="1"/>
        <end position="16"/>
    </location>
</feature>
<proteinExistence type="inferred from homology"/>
<dbReference type="InterPro" id="IPR012132">
    <property type="entry name" value="GMC_OxRdtase"/>
</dbReference>
<dbReference type="InterPro" id="IPR000172">
    <property type="entry name" value="GMC_OxRdtase_N"/>
</dbReference>
<feature type="domain" description="Glucose-methanol-choline oxidoreductase C-terminal" evidence="6">
    <location>
        <begin position="460"/>
        <end position="592"/>
    </location>
</feature>
<protein>
    <recommendedName>
        <fullName evidence="9">Glucose-methanol-choline oxidoreductase N-terminal domain-containing protein</fullName>
    </recommendedName>
</protein>
<dbReference type="Gene3D" id="3.30.560.10">
    <property type="entry name" value="Glucose Oxidase, domain 3"/>
    <property type="match status" value="1"/>
</dbReference>
<dbReference type="SUPFAM" id="SSF54373">
    <property type="entry name" value="FAD-linked reductases, C-terminal domain"/>
    <property type="match status" value="1"/>
</dbReference>
<feature type="binding site" evidence="2">
    <location>
        <position position="295"/>
    </location>
    <ligand>
        <name>FAD</name>
        <dbReference type="ChEBI" id="CHEBI:57692"/>
    </ligand>
</feature>
<name>A0A4Q2V2X4_FUSOX</name>
<dbReference type="InterPro" id="IPR007867">
    <property type="entry name" value="GMC_OxRtase_C"/>
</dbReference>
<feature type="chain" id="PRO_5020470486" description="Glucose-methanol-choline oxidoreductase N-terminal domain-containing protein" evidence="4">
    <location>
        <begin position="17"/>
        <end position="607"/>
    </location>
</feature>
<comment type="caution">
    <text evidence="7">The sequence shown here is derived from an EMBL/GenBank/DDBJ whole genome shotgun (WGS) entry which is preliminary data.</text>
</comment>
<evidence type="ECO:0000256" key="3">
    <source>
        <dbReference type="SAM" id="MobiDB-lite"/>
    </source>
</evidence>
<evidence type="ECO:0000256" key="1">
    <source>
        <dbReference type="ARBA" id="ARBA00010790"/>
    </source>
</evidence>
<reference evidence="7 8" key="1">
    <citation type="submission" date="2016-12" db="EMBL/GenBank/DDBJ databases">
        <title>Draft genome sequence of Fusarium oxysporum causing rot on Narcissus.</title>
        <authorList>
            <person name="Armitage A.D."/>
            <person name="Taylor A."/>
            <person name="Clarkson J.P."/>
            <person name="Harrison R.J."/>
            <person name="Jackson A.C."/>
        </authorList>
    </citation>
    <scope>NUCLEOTIDE SEQUENCE [LARGE SCALE GENOMIC DNA]</scope>
    <source>
        <strain evidence="7 8">N139</strain>
    </source>
</reference>
<evidence type="ECO:0000259" key="6">
    <source>
        <dbReference type="Pfam" id="PF05199"/>
    </source>
</evidence>
<dbReference type="PANTHER" id="PTHR11552:SF80">
    <property type="entry name" value="GMC OXIDOREDUCTASE"/>
    <property type="match status" value="1"/>
</dbReference>
<evidence type="ECO:0000259" key="5">
    <source>
        <dbReference type="Pfam" id="PF00732"/>
    </source>
</evidence>
<evidence type="ECO:0000256" key="2">
    <source>
        <dbReference type="PIRSR" id="PIRSR000137-2"/>
    </source>
</evidence>
<gene>
    <name evidence="7" type="ORF">BFJ63_vAg16105</name>
</gene>
<feature type="binding site" evidence="2">
    <location>
        <position position="574"/>
    </location>
    <ligand>
        <name>FAD</name>
        <dbReference type="ChEBI" id="CHEBI:57692"/>
    </ligand>
</feature>
<dbReference type="Pfam" id="PF00732">
    <property type="entry name" value="GMC_oxred_N"/>
    <property type="match status" value="1"/>
</dbReference>
<keyword evidence="2" id="KW-0274">FAD</keyword>
<dbReference type="Gene3D" id="3.50.50.60">
    <property type="entry name" value="FAD/NAD(P)-binding domain"/>
    <property type="match status" value="2"/>
</dbReference>
<evidence type="ECO:0008006" key="9">
    <source>
        <dbReference type="Google" id="ProtNLM"/>
    </source>
</evidence>
<keyword evidence="2" id="KW-0285">Flavoprotein</keyword>
<dbReference type="Proteomes" id="UP000290540">
    <property type="component" value="Unassembled WGS sequence"/>
</dbReference>
<evidence type="ECO:0000256" key="4">
    <source>
        <dbReference type="SAM" id="SignalP"/>
    </source>
</evidence>
<accession>A0A4Q2V2X4</accession>
<comment type="cofactor">
    <cofactor evidence="2">
        <name>FAD</name>
        <dbReference type="ChEBI" id="CHEBI:57692"/>
    </cofactor>
</comment>
<evidence type="ECO:0000313" key="8">
    <source>
        <dbReference type="Proteomes" id="UP000290540"/>
    </source>
</evidence>
<dbReference type="SUPFAM" id="SSF51905">
    <property type="entry name" value="FAD/NAD(P)-binding domain"/>
    <property type="match status" value="1"/>
</dbReference>
<organism evidence="7 8">
    <name type="scientific">Fusarium oxysporum f. sp. narcissi</name>
    <dbReference type="NCBI Taxonomy" id="451672"/>
    <lineage>
        <taxon>Eukaryota</taxon>
        <taxon>Fungi</taxon>
        <taxon>Dikarya</taxon>
        <taxon>Ascomycota</taxon>
        <taxon>Pezizomycotina</taxon>
        <taxon>Sordariomycetes</taxon>
        <taxon>Hypocreomycetidae</taxon>
        <taxon>Hypocreales</taxon>
        <taxon>Nectriaceae</taxon>
        <taxon>Fusarium</taxon>
        <taxon>Fusarium oxysporum species complex</taxon>
    </lineage>
</organism>
<sequence>MQLPLGFLGLVALAQASKYHNVTTEPETYEYIVVGSGPGGGPLAANLARSGHSVLLLEAGDEQVDNPNSYMVYNNTPAINDPLTRWDFFVTRDTPEFDDEYDFTTWRQTDGEFYVGLNPPGGAERLGIYYPRAGTVGGCAMHNAASISLPSDVDWNDIASLTGDDSWTTANMRQYLVNLERCNYLENGSTPDHGFNGYIDTSAADPSWALNESDPTTLAQLFSNALGGHETNSSLFELLSRDINENSPGRDQTNGVFTPHTHSRNGVRSSPRQYIRATLDDPSRFPLTLQTDSLVTKVLFSDRSKHREPRAIGVEYLQGKSMYSADPRYDPNTQGTPGKAFATREVILAGGVYNTPQILKLSGIGPADELEKFNIPVVKDLPGVGVNLKDNLEAALYGTFEKSVVGFWDLFYTTAVALRTRDIHFYCGSLNFIGFFPGMPGWNENEFECGFMQLHPRNINGTVKLRSADPRDTPEIHLGFFQAGDDDDLESMVEAINFVRPILNNLTDNAFTEHRPCAAGVECTDDFQRHYHRAQAHGHHASGTAAIGSDEDPLAVLDSKFRVRGVRNLRVVDGSAWPVQPGELPTLPTFLLSEKATAVILEGLEEY</sequence>
<comment type="similarity">
    <text evidence="1">Belongs to the GMC oxidoreductase family.</text>
</comment>
<dbReference type="PANTHER" id="PTHR11552">
    <property type="entry name" value="GLUCOSE-METHANOL-CHOLINE GMC OXIDOREDUCTASE"/>
    <property type="match status" value="1"/>
</dbReference>
<dbReference type="Pfam" id="PF05199">
    <property type="entry name" value="GMC_oxred_C"/>
    <property type="match status" value="1"/>
</dbReference>
<feature type="domain" description="Glucose-methanol-choline oxidoreductase N-terminal" evidence="5">
    <location>
        <begin position="129"/>
        <end position="392"/>
    </location>
</feature>
<dbReference type="InterPro" id="IPR036188">
    <property type="entry name" value="FAD/NAD-bd_sf"/>
</dbReference>
<dbReference type="EMBL" id="MQTW01000289">
    <property type="protein sequence ID" value="RYC80994.1"/>
    <property type="molecule type" value="Genomic_DNA"/>
</dbReference>
<dbReference type="AlphaFoldDB" id="A0A4Q2V2X4"/>
<dbReference type="GO" id="GO:0016614">
    <property type="term" value="F:oxidoreductase activity, acting on CH-OH group of donors"/>
    <property type="evidence" value="ECO:0007669"/>
    <property type="project" value="InterPro"/>
</dbReference>
<dbReference type="GO" id="GO:0050660">
    <property type="term" value="F:flavin adenine dinucleotide binding"/>
    <property type="evidence" value="ECO:0007669"/>
    <property type="project" value="InterPro"/>
</dbReference>
<keyword evidence="4" id="KW-0732">Signal</keyword>
<feature type="region of interest" description="Disordered" evidence="3">
    <location>
        <begin position="246"/>
        <end position="270"/>
    </location>
</feature>
<evidence type="ECO:0000313" key="7">
    <source>
        <dbReference type="EMBL" id="RYC80994.1"/>
    </source>
</evidence>
<feature type="compositionally biased region" description="Polar residues" evidence="3">
    <location>
        <begin position="246"/>
        <end position="256"/>
    </location>
</feature>
<dbReference type="PIRSF" id="PIRSF000137">
    <property type="entry name" value="Alcohol_oxidase"/>
    <property type="match status" value="1"/>
</dbReference>